<organism evidence="2 3">
    <name type="scientific">Pelagibacterium luteolum</name>
    <dbReference type="NCBI Taxonomy" id="440168"/>
    <lineage>
        <taxon>Bacteria</taxon>
        <taxon>Pseudomonadati</taxon>
        <taxon>Pseudomonadota</taxon>
        <taxon>Alphaproteobacteria</taxon>
        <taxon>Hyphomicrobiales</taxon>
        <taxon>Devosiaceae</taxon>
        <taxon>Pelagibacterium</taxon>
    </lineage>
</organism>
<dbReference type="STRING" id="440168.SAMN04487974_10270"/>
<evidence type="ECO:0000256" key="1">
    <source>
        <dbReference type="SAM" id="Phobius"/>
    </source>
</evidence>
<keyword evidence="1" id="KW-0472">Membrane</keyword>
<sequence length="48" mass="5267">MSRNTLYLLIGALIVVVIGFAIYAFQQETQPQGVEIQINEEGLSVEGN</sequence>
<reference evidence="2 3" key="1">
    <citation type="submission" date="2016-10" db="EMBL/GenBank/DDBJ databases">
        <authorList>
            <person name="de Groot N.N."/>
        </authorList>
    </citation>
    <scope>NUCLEOTIDE SEQUENCE [LARGE SCALE GENOMIC DNA]</scope>
    <source>
        <strain evidence="2 3">CGMCC 1.10267</strain>
    </source>
</reference>
<dbReference type="Proteomes" id="UP000199495">
    <property type="component" value="Unassembled WGS sequence"/>
</dbReference>
<gene>
    <name evidence="2" type="ORF">SAMN04487974_10270</name>
</gene>
<dbReference type="AlphaFoldDB" id="A0A1G7TF15"/>
<protein>
    <submittedName>
        <fullName evidence="2">Uncharacterized protein</fullName>
    </submittedName>
</protein>
<evidence type="ECO:0000313" key="2">
    <source>
        <dbReference type="EMBL" id="SDG33624.1"/>
    </source>
</evidence>
<evidence type="ECO:0000313" key="3">
    <source>
        <dbReference type="Proteomes" id="UP000199495"/>
    </source>
</evidence>
<keyword evidence="1" id="KW-1133">Transmembrane helix</keyword>
<name>A0A1G7TF15_9HYPH</name>
<proteinExistence type="predicted"/>
<keyword evidence="1" id="KW-0812">Transmembrane</keyword>
<accession>A0A1G7TF15</accession>
<feature type="transmembrane region" description="Helical" evidence="1">
    <location>
        <begin position="6"/>
        <end position="25"/>
    </location>
</feature>
<dbReference type="EMBL" id="FNCS01000002">
    <property type="protein sequence ID" value="SDG33624.1"/>
    <property type="molecule type" value="Genomic_DNA"/>
</dbReference>
<dbReference type="RefSeq" id="WP_090592417.1">
    <property type="nucleotide sequence ID" value="NZ_FNCS01000002.1"/>
</dbReference>
<keyword evidence="3" id="KW-1185">Reference proteome</keyword>